<evidence type="ECO:0000313" key="1">
    <source>
        <dbReference type="EMBL" id="CAG8507978.1"/>
    </source>
</evidence>
<evidence type="ECO:0000313" key="2">
    <source>
        <dbReference type="Proteomes" id="UP000789901"/>
    </source>
</evidence>
<dbReference type="Proteomes" id="UP000789901">
    <property type="component" value="Unassembled WGS sequence"/>
</dbReference>
<accession>A0ABM8W2H3</accession>
<dbReference type="EMBL" id="CAJVQB010000803">
    <property type="protein sequence ID" value="CAG8507978.1"/>
    <property type="molecule type" value="Genomic_DNA"/>
</dbReference>
<sequence length="272" mass="31638">MTKEALNRLTEVVTRMMTQIQNQRRSFQPRLLVPSIAQNSEICLNLRNPSSNSTTVHQAPIQNTLAVNSNSNRIFPDPQQALYALLNNSNAINSQGNSSYLGIPEDDENLFLLADYHVYKKPIAGTEILRKKKNEKVVDTSSDLVETEEIVNPNVDIVKEQEEPKEDRYEEKDSKKIKEKWNYDSLKTIIVGTEKKVNQGLWSVDRLNFRVSNYQPIANLFDYYYDYENWTIKKYKIEDLKEIQRRQLYSLLDENRNLCAKSLKELGRSNLV</sequence>
<comment type="caution">
    <text evidence="1">The sequence shown here is derived from an EMBL/GenBank/DDBJ whole genome shotgun (WGS) entry which is preliminary data.</text>
</comment>
<gene>
    <name evidence="1" type="ORF">GMARGA_LOCUS2534</name>
</gene>
<keyword evidence="2" id="KW-1185">Reference proteome</keyword>
<organism evidence="1 2">
    <name type="scientific">Gigaspora margarita</name>
    <dbReference type="NCBI Taxonomy" id="4874"/>
    <lineage>
        <taxon>Eukaryota</taxon>
        <taxon>Fungi</taxon>
        <taxon>Fungi incertae sedis</taxon>
        <taxon>Mucoromycota</taxon>
        <taxon>Glomeromycotina</taxon>
        <taxon>Glomeromycetes</taxon>
        <taxon>Diversisporales</taxon>
        <taxon>Gigasporaceae</taxon>
        <taxon>Gigaspora</taxon>
    </lineage>
</organism>
<proteinExistence type="predicted"/>
<protein>
    <submittedName>
        <fullName evidence="1">33773_t:CDS:1</fullName>
    </submittedName>
</protein>
<reference evidence="1 2" key="1">
    <citation type="submission" date="2021-06" db="EMBL/GenBank/DDBJ databases">
        <authorList>
            <person name="Kallberg Y."/>
            <person name="Tangrot J."/>
            <person name="Rosling A."/>
        </authorList>
    </citation>
    <scope>NUCLEOTIDE SEQUENCE [LARGE SCALE GENOMIC DNA]</scope>
    <source>
        <strain evidence="1 2">120-4 pot B 10/14</strain>
    </source>
</reference>
<name>A0ABM8W2H3_GIGMA</name>